<evidence type="ECO:0000256" key="3">
    <source>
        <dbReference type="ARBA" id="ARBA00022801"/>
    </source>
</evidence>
<evidence type="ECO:0000313" key="7">
    <source>
        <dbReference type="EMBL" id="GHE69322.1"/>
    </source>
</evidence>
<dbReference type="Gene3D" id="3.90.1720.10">
    <property type="entry name" value="endopeptidase domain like (from Nostoc punctiforme)"/>
    <property type="match status" value="1"/>
</dbReference>
<keyword evidence="2" id="KW-0645">Protease</keyword>
<accession>A0A918ZUJ8</accession>
<dbReference type="InterPro" id="IPR023346">
    <property type="entry name" value="Lysozyme-like_dom_sf"/>
</dbReference>
<dbReference type="PANTHER" id="PTHR47359:SF3">
    <property type="entry name" value="NLP_P60 DOMAIN-CONTAINING PROTEIN-RELATED"/>
    <property type="match status" value="1"/>
</dbReference>
<dbReference type="InterPro" id="IPR051794">
    <property type="entry name" value="PG_Endopeptidase_C40"/>
</dbReference>
<evidence type="ECO:0000256" key="1">
    <source>
        <dbReference type="ARBA" id="ARBA00007074"/>
    </source>
</evidence>
<dbReference type="SUPFAM" id="SSF53955">
    <property type="entry name" value="Lysozyme-like"/>
    <property type="match status" value="1"/>
</dbReference>
<dbReference type="CDD" id="cd13399">
    <property type="entry name" value="Slt35-like"/>
    <property type="match status" value="1"/>
</dbReference>
<dbReference type="Pfam" id="PF00877">
    <property type="entry name" value="NLPC_P60"/>
    <property type="match status" value="1"/>
</dbReference>
<dbReference type="Gene3D" id="1.10.530.10">
    <property type="match status" value="1"/>
</dbReference>
<feature type="chain" id="PRO_5038875403" evidence="5">
    <location>
        <begin position="24"/>
        <end position="309"/>
    </location>
</feature>
<dbReference type="Pfam" id="PF01464">
    <property type="entry name" value="SLT"/>
    <property type="match status" value="1"/>
</dbReference>
<evidence type="ECO:0000256" key="5">
    <source>
        <dbReference type="SAM" id="SignalP"/>
    </source>
</evidence>
<comment type="caution">
    <text evidence="7">The sequence shown here is derived from an EMBL/GenBank/DDBJ whole genome shotgun (WGS) entry which is preliminary data.</text>
</comment>
<dbReference type="GO" id="GO:0006508">
    <property type="term" value="P:proteolysis"/>
    <property type="evidence" value="ECO:0007669"/>
    <property type="project" value="UniProtKB-KW"/>
</dbReference>
<comment type="similarity">
    <text evidence="1">Belongs to the peptidase C40 family.</text>
</comment>
<evidence type="ECO:0000256" key="4">
    <source>
        <dbReference type="ARBA" id="ARBA00022807"/>
    </source>
</evidence>
<keyword evidence="5" id="KW-0732">Signal</keyword>
<dbReference type="InterPro" id="IPR000064">
    <property type="entry name" value="NLP_P60_dom"/>
</dbReference>
<evidence type="ECO:0000256" key="2">
    <source>
        <dbReference type="ARBA" id="ARBA00022670"/>
    </source>
</evidence>
<keyword evidence="4" id="KW-0788">Thiol protease</keyword>
<dbReference type="PANTHER" id="PTHR47359">
    <property type="entry name" value="PEPTIDOGLYCAN DL-ENDOPEPTIDASE CWLO"/>
    <property type="match status" value="1"/>
</dbReference>
<dbReference type="InterPro" id="IPR008258">
    <property type="entry name" value="Transglycosylase_SLT_dom_1"/>
</dbReference>
<evidence type="ECO:0000313" key="8">
    <source>
        <dbReference type="Proteomes" id="UP000608024"/>
    </source>
</evidence>
<dbReference type="AlphaFoldDB" id="A0A918ZUJ8"/>
<gene>
    <name evidence="7" type="ORF">GCM10018785_42330</name>
</gene>
<feature type="signal peptide" evidence="5">
    <location>
        <begin position="1"/>
        <end position="23"/>
    </location>
</feature>
<keyword evidence="8" id="KW-1185">Reference proteome</keyword>
<reference evidence="7" key="2">
    <citation type="submission" date="2020-09" db="EMBL/GenBank/DDBJ databases">
        <authorList>
            <person name="Sun Q."/>
            <person name="Ohkuma M."/>
        </authorList>
    </citation>
    <scope>NUCLEOTIDE SEQUENCE</scope>
    <source>
        <strain evidence="7">JCM 4784</strain>
    </source>
</reference>
<dbReference type="Proteomes" id="UP000608024">
    <property type="component" value="Unassembled WGS sequence"/>
</dbReference>
<dbReference type="PROSITE" id="PS51935">
    <property type="entry name" value="NLPC_P60"/>
    <property type="match status" value="1"/>
</dbReference>
<reference evidence="7" key="1">
    <citation type="journal article" date="2014" name="Int. J. Syst. Evol. Microbiol.">
        <title>Complete genome sequence of Corynebacterium casei LMG S-19264T (=DSM 44701T), isolated from a smear-ripened cheese.</title>
        <authorList>
            <consortium name="US DOE Joint Genome Institute (JGI-PGF)"/>
            <person name="Walter F."/>
            <person name="Albersmeier A."/>
            <person name="Kalinowski J."/>
            <person name="Ruckert C."/>
        </authorList>
    </citation>
    <scope>NUCLEOTIDE SEQUENCE</scope>
    <source>
        <strain evidence="7">JCM 4784</strain>
    </source>
</reference>
<sequence>MLKAACTALSALLLLVAAAAAGAGSLFSSFTGGMSRPSGTALSDIPTGYLTLYRRAATTCPGLDWSVLAAIGKIESDHGRSPLPGVHRGFNEAGARGPMQFLTPTFRQVIARHPPPPGGTRPPSPYDPHDAIHSAAAYLCDSGARHRRDLRKAVFTYNHAHWYVSQVLTQARAYRSKEPPSPTPGAAARQAITYARGQLGLPYVWGGDGPAAGDRGFDCSGLTKAAYAAADVSLPRTAERQFATGPAVPGGQRIEPGDLVFYSRPDNANHVGLYIGGGRMIHAPRRGAPIQISPYRSAGDNYVGATRPG</sequence>
<dbReference type="EMBL" id="BNBT01000066">
    <property type="protein sequence ID" value="GHE69322.1"/>
    <property type="molecule type" value="Genomic_DNA"/>
</dbReference>
<feature type="domain" description="NlpC/P60" evidence="6">
    <location>
        <begin position="185"/>
        <end position="309"/>
    </location>
</feature>
<proteinExistence type="inferred from homology"/>
<dbReference type="RefSeq" id="WP_190137583.1">
    <property type="nucleotide sequence ID" value="NZ_BNBT01000066.1"/>
</dbReference>
<protein>
    <submittedName>
        <fullName evidence="7">Hydrolase Nlp/P60</fullName>
    </submittedName>
</protein>
<organism evidence="7 8">
    <name type="scientific">Streptomyces longispororuber</name>
    <dbReference type="NCBI Taxonomy" id="68230"/>
    <lineage>
        <taxon>Bacteria</taxon>
        <taxon>Bacillati</taxon>
        <taxon>Actinomycetota</taxon>
        <taxon>Actinomycetes</taxon>
        <taxon>Kitasatosporales</taxon>
        <taxon>Streptomycetaceae</taxon>
        <taxon>Streptomyces</taxon>
    </lineage>
</organism>
<name>A0A918ZUJ8_9ACTN</name>
<dbReference type="InterPro" id="IPR038765">
    <property type="entry name" value="Papain-like_cys_pep_sf"/>
</dbReference>
<evidence type="ECO:0000259" key="6">
    <source>
        <dbReference type="PROSITE" id="PS51935"/>
    </source>
</evidence>
<dbReference type="GO" id="GO:0008234">
    <property type="term" value="F:cysteine-type peptidase activity"/>
    <property type="evidence" value="ECO:0007669"/>
    <property type="project" value="UniProtKB-KW"/>
</dbReference>
<keyword evidence="3 7" id="KW-0378">Hydrolase</keyword>
<dbReference type="SUPFAM" id="SSF54001">
    <property type="entry name" value="Cysteine proteinases"/>
    <property type="match status" value="1"/>
</dbReference>